<organism evidence="2 3">
    <name type="scientific">Halioglobus japonicus</name>
    <dbReference type="NCBI Taxonomy" id="930805"/>
    <lineage>
        <taxon>Bacteria</taxon>
        <taxon>Pseudomonadati</taxon>
        <taxon>Pseudomonadota</taxon>
        <taxon>Gammaproteobacteria</taxon>
        <taxon>Cellvibrionales</taxon>
        <taxon>Halieaceae</taxon>
        <taxon>Halioglobus</taxon>
    </lineage>
</organism>
<feature type="transmembrane region" description="Helical" evidence="1">
    <location>
        <begin position="61"/>
        <end position="81"/>
    </location>
</feature>
<dbReference type="EMBL" id="PKUR01000002">
    <property type="protein sequence ID" value="PLW86143.1"/>
    <property type="molecule type" value="Genomic_DNA"/>
</dbReference>
<evidence type="ECO:0000313" key="3">
    <source>
        <dbReference type="Proteomes" id="UP000235162"/>
    </source>
</evidence>
<dbReference type="AlphaFoldDB" id="A0AAP8ME59"/>
<dbReference type="KEGG" id="hja:BST95_07735"/>
<keyword evidence="1" id="KW-0812">Transmembrane</keyword>
<name>A0AAP8ME59_9GAMM</name>
<feature type="transmembrane region" description="Helical" evidence="1">
    <location>
        <begin position="87"/>
        <end position="109"/>
    </location>
</feature>
<protein>
    <submittedName>
        <fullName evidence="2">Uncharacterized protein</fullName>
    </submittedName>
</protein>
<evidence type="ECO:0000256" key="1">
    <source>
        <dbReference type="SAM" id="Phobius"/>
    </source>
</evidence>
<evidence type="ECO:0000313" key="2">
    <source>
        <dbReference type="EMBL" id="PLW86143.1"/>
    </source>
</evidence>
<reference evidence="2 3" key="1">
    <citation type="submission" date="2018-01" db="EMBL/GenBank/DDBJ databases">
        <title>The draft genome sequence of Halioglobus japonicus S1-36.</title>
        <authorList>
            <person name="Du Z.-J."/>
            <person name="Shi M.-J."/>
        </authorList>
    </citation>
    <scope>NUCLEOTIDE SEQUENCE [LARGE SCALE GENOMIC DNA]</scope>
    <source>
        <strain evidence="2 3">S1-36</strain>
    </source>
</reference>
<gene>
    <name evidence="2" type="ORF">C0029_06775</name>
</gene>
<proteinExistence type="predicted"/>
<keyword evidence="3" id="KW-1185">Reference proteome</keyword>
<sequence length="113" mass="12165">MLSAIALLALLVSTYGLVSYPILKGCGVTERLWPRSYLFGTVIFFLNVLPNTVFALMGSEWIGAAIGLILSVAYIGKVLNIGMITKVLIALAVPFFVTIPVTFVILMLVENAS</sequence>
<keyword evidence="1" id="KW-0472">Membrane</keyword>
<comment type="caution">
    <text evidence="2">The sequence shown here is derived from an EMBL/GenBank/DDBJ whole genome shotgun (WGS) entry which is preliminary data.</text>
</comment>
<feature type="transmembrane region" description="Helical" evidence="1">
    <location>
        <begin position="32"/>
        <end position="49"/>
    </location>
</feature>
<dbReference type="Proteomes" id="UP000235162">
    <property type="component" value="Unassembled WGS sequence"/>
</dbReference>
<accession>A0AAP8ME59</accession>
<keyword evidence="1" id="KW-1133">Transmembrane helix</keyword>